<feature type="chain" id="PRO_5017616864" description="NlpC/P60 domain-containing protein" evidence="6">
    <location>
        <begin position="30"/>
        <end position="419"/>
    </location>
</feature>
<dbReference type="Proteomes" id="UP000262969">
    <property type="component" value="Unassembled WGS sequence"/>
</dbReference>
<name>A0A3D2XA80_9FIRM</name>
<protein>
    <recommendedName>
        <fullName evidence="7">NlpC/P60 domain-containing protein</fullName>
    </recommendedName>
</protein>
<dbReference type="PROSITE" id="PS51935">
    <property type="entry name" value="NLPC_P60"/>
    <property type="match status" value="1"/>
</dbReference>
<dbReference type="PANTHER" id="PTHR47053">
    <property type="entry name" value="MUREIN DD-ENDOPEPTIDASE MEPH-RELATED"/>
    <property type="match status" value="1"/>
</dbReference>
<feature type="domain" description="NlpC/P60" evidence="7">
    <location>
        <begin position="296"/>
        <end position="419"/>
    </location>
</feature>
<keyword evidence="6" id="KW-0732">Signal</keyword>
<dbReference type="InterPro" id="IPR038765">
    <property type="entry name" value="Papain-like_cys_pep_sf"/>
</dbReference>
<evidence type="ECO:0000313" key="9">
    <source>
        <dbReference type="Proteomes" id="UP000262969"/>
    </source>
</evidence>
<keyword evidence="2" id="KW-0645">Protease</keyword>
<feature type="signal peptide" evidence="6">
    <location>
        <begin position="1"/>
        <end position="29"/>
    </location>
</feature>
<evidence type="ECO:0000256" key="6">
    <source>
        <dbReference type="SAM" id="SignalP"/>
    </source>
</evidence>
<dbReference type="AlphaFoldDB" id="A0A3D2XA80"/>
<evidence type="ECO:0000256" key="4">
    <source>
        <dbReference type="ARBA" id="ARBA00022807"/>
    </source>
</evidence>
<dbReference type="GO" id="GO:0008234">
    <property type="term" value="F:cysteine-type peptidase activity"/>
    <property type="evidence" value="ECO:0007669"/>
    <property type="project" value="UniProtKB-KW"/>
</dbReference>
<dbReference type="Pfam" id="PF08239">
    <property type="entry name" value="SH3_3"/>
    <property type="match status" value="1"/>
</dbReference>
<reference evidence="8 9" key="1">
    <citation type="journal article" date="2018" name="Nat. Biotechnol.">
        <title>A standardized bacterial taxonomy based on genome phylogeny substantially revises the tree of life.</title>
        <authorList>
            <person name="Parks D.H."/>
            <person name="Chuvochina M."/>
            <person name="Waite D.W."/>
            <person name="Rinke C."/>
            <person name="Skarshewski A."/>
            <person name="Chaumeil P.A."/>
            <person name="Hugenholtz P."/>
        </authorList>
    </citation>
    <scope>NUCLEOTIDE SEQUENCE [LARGE SCALE GENOMIC DNA]</scope>
    <source>
        <strain evidence="8">UBA11728</strain>
    </source>
</reference>
<organism evidence="8 9">
    <name type="scientific">Lachnoclostridium phytofermentans</name>
    <dbReference type="NCBI Taxonomy" id="66219"/>
    <lineage>
        <taxon>Bacteria</taxon>
        <taxon>Bacillati</taxon>
        <taxon>Bacillota</taxon>
        <taxon>Clostridia</taxon>
        <taxon>Lachnospirales</taxon>
        <taxon>Lachnospiraceae</taxon>
    </lineage>
</organism>
<dbReference type="InterPro" id="IPR051202">
    <property type="entry name" value="Peptidase_C40"/>
</dbReference>
<dbReference type="EMBL" id="DPVV01000549">
    <property type="protein sequence ID" value="HCL04039.1"/>
    <property type="molecule type" value="Genomic_DNA"/>
</dbReference>
<comment type="similarity">
    <text evidence="1">Belongs to the peptidase C40 family.</text>
</comment>
<comment type="caution">
    <text evidence="8">The sequence shown here is derived from an EMBL/GenBank/DDBJ whole genome shotgun (WGS) entry which is preliminary data.</text>
</comment>
<evidence type="ECO:0000256" key="2">
    <source>
        <dbReference type="ARBA" id="ARBA00022670"/>
    </source>
</evidence>
<feature type="compositionally biased region" description="Low complexity" evidence="5">
    <location>
        <begin position="257"/>
        <end position="295"/>
    </location>
</feature>
<evidence type="ECO:0000313" key="8">
    <source>
        <dbReference type="EMBL" id="HCL04039.1"/>
    </source>
</evidence>
<proteinExistence type="inferred from homology"/>
<keyword evidence="4" id="KW-0788">Thiol protease</keyword>
<feature type="region of interest" description="Disordered" evidence="5">
    <location>
        <begin position="238"/>
        <end position="295"/>
    </location>
</feature>
<dbReference type="Gene3D" id="2.30.30.40">
    <property type="entry name" value="SH3 Domains"/>
    <property type="match status" value="2"/>
</dbReference>
<dbReference type="Gene3D" id="3.90.1720.10">
    <property type="entry name" value="endopeptidase domain like (from Nostoc punctiforme)"/>
    <property type="match status" value="1"/>
</dbReference>
<evidence type="ECO:0000256" key="3">
    <source>
        <dbReference type="ARBA" id="ARBA00022801"/>
    </source>
</evidence>
<evidence type="ECO:0000256" key="1">
    <source>
        <dbReference type="ARBA" id="ARBA00007074"/>
    </source>
</evidence>
<feature type="compositionally biased region" description="Polar residues" evidence="5">
    <location>
        <begin position="246"/>
        <end position="256"/>
    </location>
</feature>
<dbReference type="Pfam" id="PF00877">
    <property type="entry name" value="NLPC_P60"/>
    <property type="match status" value="1"/>
</dbReference>
<sequence>MKLTGALRIAMTTSIFVAGMNLSIVKANAATANETSIGGMGLAVESYYNERLSESGISISNITTPILVEGERLEALERVSPFEGLAFSNAEDYVNIRSSWNTDSEIVGKLYRGAMAQVLVKGQHWTKIKSGSVEGYILNDYLVYDDQGAAKFENDTITKKIKATCVTLNVRESMSKDAKIKVQLGEQDQKEIVKEYDDWFEILINENNGVKETGFVHKDYVDVVYQYKKAISKEEEEAKEEAARQETISQTQRPNYSTGNTSSSSSNSSSSNNSSSSSSSNSGSSNSTSTGSSQNTSLGSKIANFALQFVGNPYSWGGTSLTNGADCSGFVLSVYKNYGYSLPRTSREQARGAGRSITPSYSNLQAGDLLFYGDSSGRVNHVALYTGDGRVVHASNYKDGIKTNRWNYRTPLYARRVIN</sequence>
<evidence type="ECO:0000259" key="7">
    <source>
        <dbReference type="PROSITE" id="PS51935"/>
    </source>
</evidence>
<dbReference type="SUPFAM" id="SSF54001">
    <property type="entry name" value="Cysteine proteinases"/>
    <property type="match status" value="1"/>
</dbReference>
<evidence type="ECO:0000256" key="5">
    <source>
        <dbReference type="SAM" id="MobiDB-lite"/>
    </source>
</evidence>
<accession>A0A3D2XA80</accession>
<dbReference type="PANTHER" id="PTHR47053:SF1">
    <property type="entry name" value="MUREIN DD-ENDOPEPTIDASE MEPH-RELATED"/>
    <property type="match status" value="1"/>
</dbReference>
<dbReference type="InterPro" id="IPR000064">
    <property type="entry name" value="NLP_P60_dom"/>
</dbReference>
<gene>
    <name evidence="8" type="ORF">DHW61_16800</name>
</gene>
<keyword evidence="3" id="KW-0378">Hydrolase</keyword>
<dbReference type="GO" id="GO:0006508">
    <property type="term" value="P:proteolysis"/>
    <property type="evidence" value="ECO:0007669"/>
    <property type="project" value="UniProtKB-KW"/>
</dbReference>
<dbReference type="InterPro" id="IPR003646">
    <property type="entry name" value="SH3-like_bac-type"/>
</dbReference>